<dbReference type="Gene3D" id="1.10.540.10">
    <property type="entry name" value="Acyl-CoA dehydrogenase/oxidase, N-terminal domain"/>
    <property type="match status" value="1"/>
</dbReference>
<feature type="domain" description="Acyl-CoA dehydrogenase/oxidase C-terminal" evidence="7">
    <location>
        <begin position="241"/>
        <end position="368"/>
    </location>
</feature>
<evidence type="ECO:0000313" key="10">
    <source>
        <dbReference type="EMBL" id="MCK9875338.1"/>
    </source>
</evidence>
<feature type="domain" description="Acyl-CoA oxidase/dehydrogenase middle" evidence="8">
    <location>
        <begin position="135"/>
        <end position="195"/>
    </location>
</feature>
<reference evidence="10 11" key="1">
    <citation type="submission" date="2022-04" db="EMBL/GenBank/DDBJ databases">
        <title>Genome diversity in the genus Frankia.</title>
        <authorList>
            <person name="Carlos-Shanley C."/>
            <person name="Hahn D."/>
        </authorList>
    </citation>
    <scope>NUCLEOTIDE SEQUENCE [LARGE SCALE GENOMIC DNA]</scope>
    <source>
        <strain evidence="10 11">Ag45/Mut15</strain>
    </source>
</reference>
<dbReference type="Pfam" id="PF02770">
    <property type="entry name" value="Acyl-CoA_dh_M"/>
    <property type="match status" value="1"/>
</dbReference>
<dbReference type="EMBL" id="JALKFT010000004">
    <property type="protein sequence ID" value="MCK9875338.1"/>
    <property type="molecule type" value="Genomic_DNA"/>
</dbReference>
<evidence type="ECO:0000256" key="1">
    <source>
        <dbReference type="ARBA" id="ARBA00001974"/>
    </source>
</evidence>
<keyword evidence="11" id="KW-1185">Reference proteome</keyword>
<dbReference type="PANTHER" id="PTHR43884:SF20">
    <property type="entry name" value="ACYL-COA DEHYDROGENASE FADE28"/>
    <property type="match status" value="1"/>
</dbReference>
<dbReference type="Proteomes" id="UP001201873">
    <property type="component" value="Unassembled WGS sequence"/>
</dbReference>
<dbReference type="InterPro" id="IPR006091">
    <property type="entry name" value="Acyl-CoA_Oxase/DH_mid-dom"/>
</dbReference>
<dbReference type="Pfam" id="PF00441">
    <property type="entry name" value="Acyl-CoA_dh_1"/>
    <property type="match status" value="1"/>
</dbReference>
<dbReference type="CDD" id="cd00567">
    <property type="entry name" value="ACAD"/>
    <property type="match status" value="1"/>
</dbReference>
<comment type="similarity">
    <text evidence="2 6">Belongs to the acyl-CoA dehydrogenase family.</text>
</comment>
<dbReference type="RefSeq" id="WP_248823779.1">
    <property type="nucleotide sequence ID" value="NZ_JALKFT010000004.1"/>
</dbReference>
<sequence length="383" mass="40595">MKVGLSADQELLVGTTRKYLQDSVPSDVLRGLRNRPEGYESEYWTTGAELGWAALLVAEEHGGGSVSGEGLRDLALVAYEFGRQASPGPLLGTNIVAGALSRADGAAFESELEQLVSGTAVGAWAYAEPVPHGGLGEVAASAVESDGQWVLSGDKVAVEHAAQATYLLVTARTGDGLTQLLVPTDTPGVTITAQRTIDVSRRYARVALRDVRLPATALVGTAGAAAADVEHQLQTALVIQTAEMVGALDRAFELTLGWLTDRYSFGRPLASYQALKHRVADQKLWLETSHALADAAAVAVQSGDPRAGELASVAKSYLAEYGPELVQDCVQLHGGIGVTYEHDLHLYLRRVVIGSALLGTAREHRLRITTLLEARKGARKVEA</sequence>
<evidence type="ECO:0000256" key="3">
    <source>
        <dbReference type="ARBA" id="ARBA00022630"/>
    </source>
</evidence>
<accession>A0ABT0JUW8</accession>
<keyword evidence="4 6" id="KW-0274">FAD</keyword>
<dbReference type="PANTHER" id="PTHR43884">
    <property type="entry name" value="ACYL-COA DEHYDROGENASE"/>
    <property type="match status" value="1"/>
</dbReference>
<evidence type="ECO:0000259" key="8">
    <source>
        <dbReference type="Pfam" id="PF02770"/>
    </source>
</evidence>
<dbReference type="InterPro" id="IPR036250">
    <property type="entry name" value="AcylCo_DH-like_C"/>
</dbReference>
<gene>
    <name evidence="10" type="ORF">MXD59_06005</name>
</gene>
<dbReference type="Gene3D" id="2.40.110.10">
    <property type="entry name" value="Butyryl-CoA Dehydrogenase, subunit A, domain 2"/>
    <property type="match status" value="1"/>
</dbReference>
<evidence type="ECO:0000259" key="9">
    <source>
        <dbReference type="Pfam" id="PF02771"/>
    </source>
</evidence>
<comment type="cofactor">
    <cofactor evidence="1 6">
        <name>FAD</name>
        <dbReference type="ChEBI" id="CHEBI:57692"/>
    </cofactor>
</comment>
<evidence type="ECO:0000256" key="2">
    <source>
        <dbReference type="ARBA" id="ARBA00009347"/>
    </source>
</evidence>
<feature type="domain" description="Acyl-CoA dehydrogenase/oxidase N-terminal" evidence="9">
    <location>
        <begin position="7"/>
        <end position="100"/>
    </location>
</feature>
<keyword evidence="5 6" id="KW-0560">Oxidoreductase</keyword>
<evidence type="ECO:0000256" key="4">
    <source>
        <dbReference type="ARBA" id="ARBA00022827"/>
    </source>
</evidence>
<dbReference type="SUPFAM" id="SSF47203">
    <property type="entry name" value="Acyl-CoA dehydrogenase C-terminal domain-like"/>
    <property type="match status" value="1"/>
</dbReference>
<dbReference type="SUPFAM" id="SSF56645">
    <property type="entry name" value="Acyl-CoA dehydrogenase NM domain-like"/>
    <property type="match status" value="1"/>
</dbReference>
<dbReference type="InterPro" id="IPR009075">
    <property type="entry name" value="AcylCo_DH/oxidase_C"/>
</dbReference>
<dbReference type="InterPro" id="IPR046373">
    <property type="entry name" value="Acyl-CoA_Oxase/DH_mid-dom_sf"/>
</dbReference>
<evidence type="ECO:0000256" key="6">
    <source>
        <dbReference type="RuleBase" id="RU362125"/>
    </source>
</evidence>
<dbReference type="Pfam" id="PF02771">
    <property type="entry name" value="Acyl-CoA_dh_N"/>
    <property type="match status" value="1"/>
</dbReference>
<evidence type="ECO:0000313" key="11">
    <source>
        <dbReference type="Proteomes" id="UP001201873"/>
    </source>
</evidence>
<evidence type="ECO:0000256" key="5">
    <source>
        <dbReference type="ARBA" id="ARBA00023002"/>
    </source>
</evidence>
<comment type="caution">
    <text evidence="10">The sequence shown here is derived from an EMBL/GenBank/DDBJ whole genome shotgun (WGS) entry which is preliminary data.</text>
</comment>
<proteinExistence type="inferred from homology"/>
<protein>
    <submittedName>
        <fullName evidence="10">Acyl-CoA/acyl-ACP dehydrogenase</fullName>
    </submittedName>
</protein>
<keyword evidence="3 6" id="KW-0285">Flavoprotein</keyword>
<organism evidence="10 11">
    <name type="scientific">Frankia umida</name>
    <dbReference type="NCBI Taxonomy" id="573489"/>
    <lineage>
        <taxon>Bacteria</taxon>
        <taxon>Bacillati</taxon>
        <taxon>Actinomycetota</taxon>
        <taxon>Actinomycetes</taxon>
        <taxon>Frankiales</taxon>
        <taxon>Frankiaceae</taxon>
        <taxon>Frankia</taxon>
    </lineage>
</organism>
<evidence type="ECO:0000259" key="7">
    <source>
        <dbReference type="Pfam" id="PF00441"/>
    </source>
</evidence>
<dbReference type="InterPro" id="IPR037069">
    <property type="entry name" value="AcylCoA_DH/ox_N_sf"/>
</dbReference>
<dbReference type="Gene3D" id="1.20.140.10">
    <property type="entry name" value="Butyryl-CoA Dehydrogenase, subunit A, domain 3"/>
    <property type="match status" value="1"/>
</dbReference>
<name>A0ABT0JUW8_9ACTN</name>
<dbReference type="InterPro" id="IPR013786">
    <property type="entry name" value="AcylCoA_DH/ox_N"/>
</dbReference>
<dbReference type="InterPro" id="IPR009100">
    <property type="entry name" value="AcylCoA_DH/oxidase_NM_dom_sf"/>
</dbReference>